<dbReference type="GO" id="GO:0012505">
    <property type="term" value="C:endomembrane system"/>
    <property type="evidence" value="ECO:0007669"/>
    <property type="project" value="UniProtKB-SubCell"/>
</dbReference>
<keyword evidence="4 6" id="KW-0472">Membrane</keyword>
<feature type="transmembrane region" description="Helical" evidence="6">
    <location>
        <begin position="348"/>
        <end position="367"/>
    </location>
</feature>
<evidence type="ECO:0000313" key="9">
    <source>
        <dbReference type="EMBL" id="RHW48107.1"/>
    </source>
</evidence>
<accession>A0A417ZBT8</accession>
<dbReference type="GO" id="GO:0003954">
    <property type="term" value="F:NADH dehydrogenase activity"/>
    <property type="evidence" value="ECO:0007669"/>
    <property type="project" value="TreeGrafter"/>
</dbReference>
<keyword evidence="2 5" id="KW-0812">Transmembrane</keyword>
<feature type="domain" description="NADH-Ubiquinone oxidoreductase (complex I) chain 5 N-terminal" evidence="8">
    <location>
        <begin position="73"/>
        <end position="116"/>
    </location>
</feature>
<feature type="domain" description="NADH:quinone oxidoreductase/Mrp antiporter transmembrane" evidence="7">
    <location>
        <begin position="133"/>
        <end position="414"/>
    </location>
</feature>
<gene>
    <name evidence="9" type="ORF">D1832_01355</name>
</gene>
<reference evidence="9 10" key="1">
    <citation type="submission" date="2018-08" db="EMBL/GenBank/DDBJ databases">
        <title>Whole genome sequence analysis of Dermacoccus abyssi bacteria isolated from Deep Mariana trench Micromonospora spp reveals genes involved in the environmental adaptation and production of secondary metabolites.</title>
        <authorList>
            <person name="Abdel-Mageed W.M."/>
            <person name="Lehri B."/>
            <person name="Nouioui I."/>
            <person name="Goodfellow I."/>
            <person name="Jaspars M."/>
            <person name="Karlyshev A."/>
        </authorList>
    </citation>
    <scope>NUCLEOTIDE SEQUENCE [LARGE SCALE GENOMIC DNA]</scope>
    <source>
        <strain evidence="9 10">MT1.1</strain>
    </source>
</reference>
<dbReference type="GO" id="GO:0016020">
    <property type="term" value="C:membrane"/>
    <property type="evidence" value="ECO:0007669"/>
    <property type="project" value="UniProtKB-SubCell"/>
</dbReference>
<dbReference type="PRINTS" id="PR01434">
    <property type="entry name" value="NADHDHGNASE5"/>
</dbReference>
<dbReference type="Proteomes" id="UP000285376">
    <property type="component" value="Unassembled WGS sequence"/>
</dbReference>
<dbReference type="Pfam" id="PF00361">
    <property type="entry name" value="Proton_antipo_M"/>
    <property type="match status" value="1"/>
</dbReference>
<protein>
    <submittedName>
        <fullName evidence="9">NADH-quinone oxidoreductase subunit L</fullName>
    </submittedName>
</protein>
<evidence type="ECO:0000259" key="7">
    <source>
        <dbReference type="Pfam" id="PF00361"/>
    </source>
</evidence>
<evidence type="ECO:0000256" key="3">
    <source>
        <dbReference type="ARBA" id="ARBA00022989"/>
    </source>
</evidence>
<dbReference type="PANTHER" id="PTHR42829">
    <property type="entry name" value="NADH-UBIQUINONE OXIDOREDUCTASE CHAIN 5"/>
    <property type="match status" value="1"/>
</dbReference>
<comment type="subcellular location">
    <subcellularLocation>
        <location evidence="1">Endomembrane system</location>
        <topology evidence="1">Multi-pass membrane protein</topology>
    </subcellularLocation>
    <subcellularLocation>
        <location evidence="5">Membrane</location>
        <topology evidence="5">Multi-pass membrane protein</topology>
    </subcellularLocation>
</comment>
<feature type="transmembrane region" description="Helical" evidence="6">
    <location>
        <begin position="250"/>
        <end position="270"/>
    </location>
</feature>
<feature type="transmembrane region" description="Helical" evidence="6">
    <location>
        <begin position="308"/>
        <end position="328"/>
    </location>
</feature>
<comment type="caution">
    <text evidence="9">The sequence shown here is derived from an EMBL/GenBank/DDBJ whole genome shotgun (WGS) entry which is preliminary data.</text>
</comment>
<feature type="transmembrane region" description="Helical" evidence="6">
    <location>
        <begin position="86"/>
        <end position="106"/>
    </location>
</feature>
<dbReference type="GO" id="GO:0008137">
    <property type="term" value="F:NADH dehydrogenase (ubiquinone) activity"/>
    <property type="evidence" value="ECO:0007669"/>
    <property type="project" value="InterPro"/>
</dbReference>
<dbReference type="GO" id="GO:0015990">
    <property type="term" value="P:electron transport coupled proton transport"/>
    <property type="evidence" value="ECO:0007669"/>
    <property type="project" value="TreeGrafter"/>
</dbReference>
<dbReference type="InterPro" id="IPR001750">
    <property type="entry name" value="ND/Mrp_TM"/>
</dbReference>
<evidence type="ECO:0000313" key="10">
    <source>
        <dbReference type="Proteomes" id="UP000285376"/>
    </source>
</evidence>
<feature type="transmembrane region" description="Helical" evidence="6">
    <location>
        <begin position="536"/>
        <end position="556"/>
    </location>
</feature>
<feature type="transmembrane region" description="Helical" evidence="6">
    <location>
        <begin position="509"/>
        <end position="530"/>
    </location>
</feature>
<name>A0A417ZBT8_9MICO</name>
<evidence type="ECO:0000259" key="8">
    <source>
        <dbReference type="Pfam" id="PF00662"/>
    </source>
</evidence>
<dbReference type="AlphaFoldDB" id="A0A417ZBT8"/>
<feature type="transmembrane region" description="Helical" evidence="6">
    <location>
        <begin position="379"/>
        <end position="401"/>
    </location>
</feature>
<feature type="transmembrane region" description="Helical" evidence="6">
    <location>
        <begin position="113"/>
        <end position="130"/>
    </location>
</feature>
<feature type="transmembrane region" description="Helical" evidence="6">
    <location>
        <begin position="282"/>
        <end position="301"/>
    </location>
</feature>
<keyword evidence="3 6" id="KW-1133">Transmembrane helix</keyword>
<dbReference type="InterPro" id="IPR003945">
    <property type="entry name" value="NU5C-like"/>
</dbReference>
<feature type="transmembrane region" description="Helical" evidence="6">
    <location>
        <begin position="641"/>
        <end position="659"/>
    </location>
</feature>
<evidence type="ECO:0000256" key="5">
    <source>
        <dbReference type="RuleBase" id="RU000320"/>
    </source>
</evidence>
<dbReference type="EMBL" id="QWLM01000001">
    <property type="protein sequence ID" value="RHW48107.1"/>
    <property type="molecule type" value="Genomic_DNA"/>
</dbReference>
<sequence>MTAHLAQAAVAVPLLGAVLAFLLGRRNAGAYALAALGTLGGLVAAILLVAQQLTTPVAQHLVTVGSLPLGPALKAPLELRVTPPGALIAAVALFVATCVQMFARWYLFSDPRYRSFAATVSAFTAAMVLVVLSDDVLLTLVGWEVMAWCSYLLIGHESNQPGPRRAALKAFLVTRVADAPLVVGLAGLAMGARTTRISEIVTAWSTSNLDAHGTLRLVLLLGLVCGVLGKSAQLPFTDWLPDAMEGPTPASALIHAATMVAAGTVVLAQFLPLLAAEPTARLTLVIVAGATSVFAAVSAFAQVDIKRLLAWSTISQVGLMLLGLGALAPGEGADAALLHLVGHAFFKSLLFLLVGWLAVVVGSTLVTRMTGATRRLPKTFVPVTLALFTMAGLPPTVAFVSKDAMLENAVRSQSDGHVEGLVGFIMLALIIVGTAAYSARAWLILQHRTVLERRGERQVLTDSHTVRDVDIVEMLRSTPEVNEFGEEVDPIEEIEEDEVLPRPGVSVRLALWLLVLGGVFGGLLAFTRLFDIDTSHLNLAMMGASVLLIVATGLVVRIMSLGQLYGDAARRLPRHIPLAASRGFGVETLYRTLVTRPVLALARGVHRLDSGVDAAATRAPGALARAGKALDGVHGRRPATGLSWVIVGVVIASILGVTLW</sequence>
<dbReference type="GO" id="GO:0042773">
    <property type="term" value="P:ATP synthesis coupled electron transport"/>
    <property type="evidence" value="ECO:0007669"/>
    <property type="project" value="InterPro"/>
</dbReference>
<dbReference type="InterPro" id="IPR001516">
    <property type="entry name" value="Proton_antipo_N"/>
</dbReference>
<evidence type="ECO:0000256" key="4">
    <source>
        <dbReference type="ARBA" id="ARBA00023136"/>
    </source>
</evidence>
<evidence type="ECO:0000256" key="2">
    <source>
        <dbReference type="ARBA" id="ARBA00022692"/>
    </source>
</evidence>
<dbReference type="Pfam" id="PF00662">
    <property type="entry name" value="Proton_antipo_N"/>
    <property type="match status" value="1"/>
</dbReference>
<feature type="transmembrane region" description="Helical" evidence="6">
    <location>
        <begin position="421"/>
        <end position="445"/>
    </location>
</feature>
<dbReference type="RefSeq" id="WP_118912271.1">
    <property type="nucleotide sequence ID" value="NZ_CBCRVH010000001.1"/>
</dbReference>
<feature type="transmembrane region" description="Helical" evidence="6">
    <location>
        <begin position="30"/>
        <end position="50"/>
    </location>
</feature>
<evidence type="ECO:0000256" key="6">
    <source>
        <dbReference type="SAM" id="Phobius"/>
    </source>
</evidence>
<evidence type="ECO:0000256" key="1">
    <source>
        <dbReference type="ARBA" id="ARBA00004127"/>
    </source>
</evidence>
<proteinExistence type="predicted"/>
<feature type="transmembrane region" description="Helical" evidence="6">
    <location>
        <begin position="6"/>
        <end position="23"/>
    </location>
</feature>
<dbReference type="PANTHER" id="PTHR42829:SF2">
    <property type="entry name" value="NADH-UBIQUINONE OXIDOREDUCTASE CHAIN 5"/>
    <property type="match status" value="1"/>
</dbReference>
<organism evidence="9 10">
    <name type="scientific">Dermacoccus abyssi</name>
    <dbReference type="NCBI Taxonomy" id="322596"/>
    <lineage>
        <taxon>Bacteria</taxon>
        <taxon>Bacillati</taxon>
        <taxon>Actinomycetota</taxon>
        <taxon>Actinomycetes</taxon>
        <taxon>Micrococcales</taxon>
        <taxon>Dermacoccaceae</taxon>
        <taxon>Dermacoccus</taxon>
    </lineage>
</organism>
<feature type="transmembrane region" description="Helical" evidence="6">
    <location>
        <begin position="136"/>
        <end position="154"/>
    </location>
</feature>